<dbReference type="EMBL" id="JAANIT010000229">
    <property type="protein sequence ID" value="KAG1550193.1"/>
    <property type="molecule type" value="Genomic_DNA"/>
</dbReference>
<name>A0A9P6YJK7_RHIOR</name>
<accession>A0A9P6YJK7</accession>
<gene>
    <name evidence="1" type="ORF">G6F51_002599</name>
</gene>
<reference evidence="1" key="1">
    <citation type="journal article" date="2020" name="Microb. Genom.">
        <title>Genetic diversity of clinical and environmental Mucorales isolates obtained from an investigation of mucormycosis cases among solid organ transplant recipients.</title>
        <authorList>
            <person name="Nguyen M.H."/>
            <person name="Kaul D."/>
            <person name="Muto C."/>
            <person name="Cheng S.J."/>
            <person name="Richter R.A."/>
            <person name="Bruno V.M."/>
            <person name="Liu G."/>
            <person name="Beyhan S."/>
            <person name="Sundermann A.J."/>
            <person name="Mounaud S."/>
            <person name="Pasculle A.W."/>
            <person name="Nierman W.C."/>
            <person name="Driscoll E."/>
            <person name="Cumbie R."/>
            <person name="Clancy C.J."/>
            <person name="Dupont C.L."/>
        </authorList>
    </citation>
    <scope>NUCLEOTIDE SEQUENCE</scope>
    <source>
        <strain evidence="1">GL16</strain>
    </source>
</reference>
<sequence>MQATYFINVKYDNIDRVIKHKFDVADDSITSYDNKIHIGVDLRMLSILLMNATVKYKSTEKEKEDSIVDKAYEPDISRAGTDKEQKAFDLAIKSYIVANQ</sequence>
<proteinExistence type="predicted"/>
<evidence type="ECO:0000313" key="2">
    <source>
        <dbReference type="Proteomes" id="UP000717996"/>
    </source>
</evidence>
<protein>
    <submittedName>
        <fullName evidence="1">Uncharacterized protein</fullName>
    </submittedName>
</protein>
<comment type="caution">
    <text evidence="1">The sequence shown here is derived from an EMBL/GenBank/DDBJ whole genome shotgun (WGS) entry which is preliminary data.</text>
</comment>
<evidence type="ECO:0000313" key="1">
    <source>
        <dbReference type="EMBL" id="KAG1550193.1"/>
    </source>
</evidence>
<dbReference type="Proteomes" id="UP000717996">
    <property type="component" value="Unassembled WGS sequence"/>
</dbReference>
<dbReference type="AlphaFoldDB" id="A0A9P6YJK7"/>
<organism evidence="1 2">
    <name type="scientific">Rhizopus oryzae</name>
    <name type="common">Mucormycosis agent</name>
    <name type="synonym">Rhizopus arrhizus var. delemar</name>
    <dbReference type="NCBI Taxonomy" id="64495"/>
    <lineage>
        <taxon>Eukaryota</taxon>
        <taxon>Fungi</taxon>
        <taxon>Fungi incertae sedis</taxon>
        <taxon>Mucoromycota</taxon>
        <taxon>Mucoromycotina</taxon>
        <taxon>Mucoromycetes</taxon>
        <taxon>Mucorales</taxon>
        <taxon>Mucorineae</taxon>
        <taxon>Rhizopodaceae</taxon>
        <taxon>Rhizopus</taxon>
    </lineage>
</organism>
<dbReference type="OrthoDB" id="2228647at2759"/>